<proteinExistence type="inferred from homology"/>
<evidence type="ECO:0000256" key="21">
    <source>
        <dbReference type="ARBA" id="ARBA00044985"/>
    </source>
</evidence>
<evidence type="ECO:0000256" key="22">
    <source>
        <dbReference type="ARBA" id="ARBA00045018"/>
    </source>
</evidence>
<dbReference type="Pfam" id="PF07690">
    <property type="entry name" value="MFS_1"/>
    <property type="match status" value="1"/>
</dbReference>
<evidence type="ECO:0000256" key="8">
    <source>
        <dbReference type="ARBA" id="ARBA00044876"/>
    </source>
</evidence>
<dbReference type="InterPro" id="IPR036259">
    <property type="entry name" value="MFS_trans_sf"/>
</dbReference>
<evidence type="ECO:0000256" key="9">
    <source>
        <dbReference type="ARBA" id="ARBA00044878"/>
    </source>
</evidence>
<evidence type="ECO:0000256" key="3">
    <source>
        <dbReference type="ARBA" id="ARBA00022448"/>
    </source>
</evidence>
<protein>
    <recommendedName>
        <fullName evidence="21">Lysosomal dipeptide transporter MFSD1</fullName>
    </recommendedName>
    <alternativeName>
        <fullName evidence="22">Major facilitator superfamily domain-containing protein 1</fullName>
    </alternativeName>
</protein>
<comment type="catalytic activity">
    <reaction evidence="18">
        <text>L-histidyl-L-alpha-amino acid(out) = L-histidyl-L-alpha-amino acid(in)</text>
        <dbReference type="Rhea" id="RHEA:79379"/>
        <dbReference type="ChEBI" id="CHEBI:229964"/>
    </reaction>
</comment>
<evidence type="ECO:0000256" key="24">
    <source>
        <dbReference type="ARBA" id="ARBA00046376"/>
    </source>
</evidence>
<dbReference type="GO" id="GO:0005765">
    <property type="term" value="C:lysosomal membrane"/>
    <property type="evidence" value="ECO:0007669"/>
    <property type="project" value="UniProtKB-SubCell"/>
</dbReference>
<comment type="caution">
    <text evidence="26">The sequence shown here is derived from an EMBL/GenBank/DDBJ whole genome shotgun (WGS) entry which is preliminary data.</text>
</comment>
<evidence type="ECO:0000256" key="6">
    <source>
        <dbReference type="ARBA" id="ARBA00023136"/>
    </source>
</evidence>
<keyword evidence="5 25" id="KW-1133">Transmembrane helix</keyword>
<evidence type="ECO:0000256" key="18">
    <source>
        <dbReference type="ARBA" id="ARBA00044912"/>
    </source>
</evidence>
<evidence type="ECO:0000256" key="7">
    <source>
        <dbReference type="ARBA" id="ARBA00023228"/>
    </source>
</evidence>
<dbReference type="AlphaFoldDB" id="A0A9D4J9S5"/>
<reference evidence="26" key="2">
    <citation type="submission" date="2020-11" db="EMBL/GenBank/DDBJ databases">
        <authorList>
            <person name="McCartney M.A."/>
            <person name="Auch B."/>
            <person name="Kono T."/>
            <person name="Mallez S."/>
            <person name="Becker A."/>
            <person name="Gohl D.M."/>
            <person name="Silverstein K.A.T."/>
            <person name="Koren S."/>
            <person name="Bechman K.B."/>
            <person name="Herman A."/>
            <person name="Abrahante J.E."/>
            <person name="Garbe J."/>
        </authorList>
    </citation>
    <scope>NUCLEOTIDE SEQUENCE</scope>
    <source>
        <strain evidence="26">Duluth1</strain>
        <tissue evidence="26">Whole animal</tissue>
    </source>
</reference>
<evidence type="ECO:0000256" key="16">
    <source>
        <dbReference type="ARBA" id="ARBA00044900"/>
    </source>
</evidence>
<dbReference type="Proteomes" id="UP000828390">
    <property type="component" value="Unassembled WGS sequence"/>
</dbReference>
<keyword evidence="6 25" id="KW-0472">Membrane</keyword>
<evidence type="ECO:0000256" key="11">
    <source>
        <dbReference type="ARBA" id="ARBA00044884"/>
    </source>
</evidence>
<dbReference type="PANTHER" id="PTHR23512">
    <property type="entry name" value="MAJOR FACILITATOR SUPERFAMILY DOMAIN-CONTAINING PROTEIN 1"/>
    <property type="match status" value="1"/>
</dbReference>
<dbReference type="InterPro" id="IPR011701">
    <property type="entry name" value="MFS"/>
</dbReference>
<comment type="subunit">
    <text evidence="24">Homodimer. Interacts with lysosomal protein GLMP (via lumenal domain); the interaction starts while both proteins are still in the endoplasmic reticulum and is required for stabilization of MFSD1 in lysosomes but has no direct effect on its targeting to lysosomes or transporter activity.</text>
</comment>
<organism evidence="26 27">
    <name type="scientific">Dreissena polymorpha</name>
    <name type="common">Zebra mussel</name>
    <name type="synonym">Mytilus polymorpha</name>
    <dbReference type="NCBI Taxonomy" id="45954"/>
    <lineage>
        <taxon>Eukaryota</taxon>
        <taxon>Metazoa</taxon>
        <taxon>Spiralia</taxon>
        <taxon>Lophotrochozoa</taxon>
        <taxon>Mollusca</taxon>
        <taxon>Bivalvia</taxon>
        <taxon>Autobranchia</taxon>
        <taxon>Heteroconchia</taxon>
        <taxon>Euheterodonta</taxon>
        <taxon>Imparidentia</taxon>
        <taxon>Neoheterodontei</taxon>
        <taxon>Myida</taxon>
        <taxon>Dreissenoidea</taxon>
        <taxon>Dreissenidae</taxon>
        <taxon>Dreissena</taxon>
    </lineage>
</organism>
<dbReference type="PANTHER" id="PTHR23512:SF3">
    <property type="entry name" value="MAJOR FACILITATOR SUPERFAMILY DOMAIN-CONTAINING PROTEIN 1"/>
    <property type="match status" value="1"/>
</dbReference>
<dbReference type="InterPro" id="IPR052187">
    <property type="entry name" value="MFSD1"/>
</dbReference>
<dbReference type="Gene3D" id="1.20.1250.20">
    <property type="entry name" value="MFS general substrate transporter like domains"/>
    <property type="match status" value="1"/>
</dbReference>
<evidence type="ECO:0000256" key="1">
    <source>
        <dbReference type="ARBA" id="ARBA00004155"/>
    </source>
</evidence>
<evidence type="ECO:0000256" key="2">
    <source>
        <dbReference type="ARBA" id="ARBA00008335"/>
    </source>
</evidence>
<evidence type="ECO:0000256" key="13">
    <source>
        <dbReference type="ARBA" id="ARBA00044893"/>
    </source>
</evidence>
<evidence type="ECO:0000256" key="14">
    <source>
        <dbReference type="ARBA" id="ARBA00044898"/>
    </source>
</evidence>
<accession>A0A9D4J9S5</accession>
<comment type="catalytic activity">
    <reaction evidence="9">
        <text>L-histidyl-glycine(out) = L-histidyl-glycine(in)</text>
        <dbReference type="Rhea" id="RHEA:79395"/>
        <dbReference type="ChEBI" id="CHEBI:229957"/>
    </reaction>
</comment>
<evidence type="ECO:0000256" key="5">
    <source>
        <dbReference type="ARBA" id="ARBA00022989"/>
    </source>
</evidence>
<comment type="catalytic activity">
    <reaction evidence="13">
        <text>L-alpha-aminoacyl-L-lysine(out) = L-alpha-aminoacyl-L-lysine(in)</text>
        <dbReference type="Rhea" id="RHEA:79383"/>
        <dbReference type="ChEBI" id="CHEBI:229966"/>
    </reaction>
</comment>
<evidence type="ECO:0000256" key="20">
    <source>
        <dbReference type="ARBA" id="ARBA00044924"/>
    </source>
</evidence>
<keyword evidence="3" id="KW-0813">Transport</keyword>
<dbReference type="EMBL" id="JAIWYP010000006">
    <property type="protein sequence ID" value="KAH3803825.1"/>
    <property type="molecule type" value="Genomic_DNA"/>
</dbReference>
<dbReference type="GO" id="GO:0022857">
    <property type="term" value="F:transmembrane transporter activity"/>
    <property type="evidence" value="ECO:0007669"/>
    <property type="project" value="InterPro"/>
</dbReference>
<comment type="catalytic activity">
    <reaction evidence="20">
        <text>L-lysyl-glycine(out) = L-lysyl-glycine(in)</text>
        <dbReference type="Rhea" id="RHEA:79407"/>
        <dbReference type="ChEBI" id="CHEBI:191202"/>
    </reaction>
</comment>
<feature type="transmembrane region" description="Helical" evidence="25">
    <location>
        <begin position="85"/>
        <end position="107"/>
    </location>
</feature>
<comment type="catalytic activity">
    <reaction evidence="16">
        <text>L-lysyl-L-lysine(out) = L-lysyl-L-lysine(in)</text>
        <dbReference type="Rhea" id="RHEA:79403"/>
        <dbReference type="ChEBI" id="CHEBI:229956"/>
    </reaction>
</comment>
<evidence type="ECO:0000256" key="12">
    <source>
        <dbReference type="ARBA" id="ARBA00044891"/>
    </source>
</evidence>
<comment type="catalytic activity">
    <reaction evidence="12">
        <text>L-lysyl-L-alpha-amino acid(out) = L-lysyl-L-alpha-amino acid(in)</text>
        <dbReference type="Rhea" id="RHEA:79387"/>
        <dbReference type="ChEBI" id="CHEBI:229965"/>
    </reaction>
</comment>
<evidence type="ECO:0000256" key="10">
    <source>
        <dbReference type="ARBA" id="ARBA00044881"/>
    </source>
</evidence>
<evidence type="ECO:0000256" key="23">
    <source>
        <dbReference type="ARBA" id="ARBA00045709"/>
    </source>
</evidence>
<evidence type="ECO:0000256" key="19">
    <source>
        <dbReference type="ARBA" id="ARBA00044919"/>
    </source>
</evidence>
<keyword evidence="7" id="KW-0458">Lysosome</keyword>
<keyword evidence="27" id="KW-1185">Reference proteome</keyword>
<comment type="catalytic activity">
    <reaction evidence="17">
        <text>L-arginyl-glycine(out) = L-arginyl-glycine(in)</text>
        <dbReference type="Rhea" id="RHEA:79391"/>
        <dbReference type="ChEBI" id="CHEBI:229955"/>
    </reaction>
</comment>
<comment type="function">
    <text evidence="23">Lysosomal dipeptide uniporter that selectively exports lysine, arginine or histidine-containing dipeptides with a net positive charge from the lysosome lumen into the cytosol. Could play a role in a specific type of protein O-glycosylation indirectly regulating macrophages migration and tissue invasion. Also essential for liver homeostasis.</text>
</comment>
<comment type="catalytic activity">
    <reaction evidence="11">
        <text>L-alpha-aminoacyl-L-histidine(out) = L-alpha-aminoacyl-L-histidine(in)</text>
        <dbReference type="Rhea" id="RHEA:79375"/>
        <dbReference type="ChEBI" id="CHEBI:229967"/>
    </reaction>
</comment>
<gene>
    <name evidence="26" type="ORF">DPMN_132093</name>
</gene>
<evidence type="ECO:0000256" key="15">
    <source>
        <dbReference type="ARBA" id="ARBA00044899"/>
    </source>
</evidence>
<evidence type="ECO:0000256" key="17">
    <source>
        <dbReference type="ARBA" id="ARBA00044903"/>
    </source>
</evidence>
<evidence type="ECO:0000313" key="27">
    <source>
        <dbReference type="Proteomes" id="UP000828390"/>
    </source>
</evidence>
<comment type="subcellular location">
    <subcellularLocation>
        <location evidence="1">Lysosome membrane</location>
        <topology evidence="1">Multi-pass membrane protein</topology>
    </subcellularLocation>
</comment>
<evidence type="ECO:0000313" key="26">
    <source>
        <dbReference type="EMBL" id="KAH3803825.1"/>
    </source>
</evidence>
<evidence type="ECO:0000256" key="4">
    <source>
        <dbReference type="ARBA" id="ARBA00022692"/>
    </source>
</evidence>
<comment type="catalytic activity">
    <reaction evidence="19">
        <text>L-alanyl-L-lysine(out) = L-alanyl-L-lysine(in)</text>
        <dbReference type="Rhea" id="RHEA:79415"/>
        <dbReference type="ChEBI" id="CHEBI:192470"/>
    </reaction>
</comment>
<comment type="catalytic activity">
    <reaction evidence="15">
        <text>L-arginyl-L-alpha-amino acid(out) = L-arginyl-L-alpha-amino acid(in)</text>
        <dbReference type="Rhea" id="RHEA:79371"/>
        <dbReference type="ChEBI" id="CHEBI:84315"/>
    </reaction>
</comment>
<comment type="catalytic activity">
    <reaction evidence="14">
        <text>L-aspartyl-L-lysine(out) = L-aspartyl-L-lysine(in)</text>
        <dbReference type="Rhea" id="RHEA:79411"/>
        <dbReference type="ChEBI" id="CHEBI:229953"/>
    </reaction>
</comment>
<reference evidence="26" key="1">
    <citation type="journal article" date="2019" name="bioRxiv">
        <title>The Genome of the Zebra Mussel, Dreissena polymorpha: A Resource for Invasive Species Research.</title>
        <authorList>
            <person name="McCartney M.A."/>
            <person name="Auch B."/>
            <person name="Kono T."/>
            <person name="Mallez S."/>
            <person name="Zhang Y."/>
            <person name="Obille A."/>
            <person name="Becker A."/>
            <person name="Abrahante J.E."/>
            <person name="Garbe J."/>
            <person name="Badalamenti J.P."/>
            <person name="Herman A."/>
            <person name="Mangelson H."/>
            <person name="Liachko I."/>
            <person name="Sullivan S."/>
            <person name="Sone E.D."/>
            <person name="Koren S."/>
            <person name="Silverstein K.A.T."/>
            <person name="Beckman K.B."/>
            <person name="Gohl D.M."/>
        </authorList>
    </citation>
    <scope>NUCLEOTIDE SEQUENCE</scope>
    <source>
        <strain evidence="26">Duluth1</strain>
        <tissue evidence="26">Whole animal</tissue>
    </source>
</reference>
<dbReference type="SUPFAM" id="SSF103473">
    <property type="entry name" value="MFS general substrate transporter"/>
    <property type="match status" value="1"/>
</dbReference>
<evidence type="ECO:0000256" key="25">
    <source>
        <dbReference type="SAM" id="Phobius"/>
    </source>
</evidence>
<comment type="similarity">
    <text evidence="2">Belongs to the major facilitator superfamily.</text>
</comment>
<name>A0A9D4J9S5_DREPO</name>
<comment type="catalytic activity">
    <reaction evidence="10">
        <text>L-alpha-aminoacyl-L-arginine(out) = L-alpha-aminoacyl-L-arginine(in)</text>
        <dbReference type="Rhea" id="RHEA:79367"/>
        <dbReference type="ChEBI" id="CHEBI:229968"/>
    </reaction>
</comment>
<comment type="catalytic activity">
    <reaction evidence="8">
        <text>L-lysyl-L-alanine(out) = L-lysyl-L-alanine(in)</text>
        <dbReference type="Rhea" id="RHEA:79399"/>
        <dbReference type="ChEBI" id="CHEBI:229954"/>
    </reaction>
</comment>
<keyword evidence="4 25" id="KW-0812">Transmembrane</keyword>
<sequence length="128" mass="14194">MLTGLFLSLASHLLLTFTFVEPYACTVLLGLGYSLVVTTWQPLVTYVIAPSHLGTAFGIAFTINSACQAVNAYITGYIVDNMGYFVLEVFFIMCTTWSIVFTLLLYLRDASSGKTLNLTIKERSRKTK</sequence>